<dbReference type="PANTHER" id="PTHR43297:SF2">
    <property type="entry name" value="DIPEPTIDE TRANSPORT ATP-BINDING PROTEIN DPPD"/>
    <property type="match status" value="1"/>
</dbReference>
<evidence type="ECO:0000256" key="3">
    <source>
        <dbReference type="ARBA" id="ARBA00022448"/>
    </source>
</evidence>
<reference evidence="10" key="1">
    <citation type="submission" date="2014-12" db="EMBL/GenBank/DDBJ databases">
        <title>Genome sequence of Clostridium beijerinckii strain 59B.</title>
        <authorList>
            <person name="Little G.T."/>
            <person name="Minton N.P."/>
        </authorList>
    </citation>
    <scope>NUCLEOTIDE SEQUENCE [LARGE SCALE GENOMIC DNA]</scope>
    <source>
        <strain evidence="10">59B</strain>
    </source>
</reference>
<keyword evidence="5" id="KW-0547">Nucleotide-binding</keyword>
<evidence type="ECO:0000259" key="8">
    <source>
        <dbReference type="PROSITE" id="PS50893"/>
    </source>
</evidence>
<dbReference type="InterPro" id="IPR013563">
    <property type="entry name" value="Oligopep_ABC_C"/>
</dbReference>
<keyword evidence="3" id="KW-0813">Transport</keyword>
<dbReference type="InterPro" id="IPR050388">
    <property type="entry name" value="ABC_Ni/Peptide_Import"/>
</dbReference>
<sequence>MDKQILRINNLSVSFGEGKDKVIAVDDVSFAFEKGRILGIIGESGCGKSTLALSIMGLLPDKISKIENGEILFDGNDLSKFTEKQFEYIRGNEISMIFQEPMTSLNPVFKIGRQIAEPLKIHKSLHGRALKEKVIEILRAVHIPNPEKVYNSYPHNLSGGMRQRVMIAMALSCEPEILIADEPTTALDVTIQAQILFLLKELNNKAKTSILFITHDLSVVAEVCDEVMVLYGGKVVEQCNVYELFDNARHPYTLGLLESQPHRCESGKPLKSIEGIVPSLSDMPSGCRFSNRCSKKFCVKCEGEIPPLFNIRDNHKVACWLYEEGKDFD</sequence>
<keyword evidence="7" id="KW-0472">Membrane</keyword>
<dbReference type="Pfam" id="PF08352">
    <property type="entry name" value="oligo_HPY"/>
    <property type="match status" value="1"/>
</dbReference>
<dbReference type="Proteomes" id="UP000031866">
    <property type="component" value="Chromosome"/>
</dbReference>
<dbReference type="SUPFAM" id="SSF52540">
    <property type="entry name" value="P-loop containing nucleoside triphosphate hydrolases"/>
    <property type="match status" value="1"/>
</dbReference>
<gene>
    <name evidence="9" type="ORF">LF65_04479</name>
</gene>
<dbReference type="FunFam" id="3.40.50.300:FF:000016">
    <property type="entry name" value="Oligopeptide ABC transporter ATP-binding component"/>
    <property type="match status" value="1"/>
</dbReference>
<organism evidence="9 10">
    <name type="scientific">Clostridium beijerinckii</name>
    <name type="common">Clostridium MP</name>
    <dbReference type="NCBI Taxonomy" id="1520"/>
    <lineage>
        <taxon>Bacteria</taxon>
        <taxon>Bacillati</taxon>
        <taxon>Bacillota</taxon>
        <taxon>Clostridia</taxon>
        <taxon>Eubacteriales</taxon>
        <taxon>Clostridiaceae</taxon>
        <taxon>Clostridium</taxon>
    </lineage>
</organism>
<dbReference type="RefSeq" id="WP_041899068.1">
    <property type="nucleotide sequence ID" value="NZ_CP010086.2"/>
</dbReference>
<feature type="domain" description="ABC transporter" evidence="8">
    <location>
        <begin position="6"/>
        <end position="257"/>
    </location>
</feature>
<evidence type="ECO:0000256" key="6">
    <source>
        <dbReference type="ARBA" id="ARBA00022840"/>
    </source>
</evidence>
<dbReference type="GO" id="GO:0015833">
    <property type="term" value="P:peptide transport"/>
    <property type="evidence" value="ECO:0007669"/>
    <property type="project" value="InterPro"/>
</dbReference>
<comment type="similarity">
    <text evidence="2">Belongs to the ABC transporter superfamily.</text>
</comment>
<protein>
    <submittedName>
        <fullName evidence="9">Peptide ABC transporter ATP-binding protein</fullName>
    </submittedName>
</protein>
<dbReference type="PANTHER" id="PTHR43297">
    <property type="entry name" value="OLIGOPEPTIDE TRANSPORT ATP-BINDING PROTEIN APPD"/>
    <property type="match status" value="1"/>
</dbReference>
<evidence type="ECO:0000256" key="1">
    <source>
        <dbReference type="ARBA" id="ARBA00004202"/>
    </source>
</evidence>
<comment type="subcellular location">
    <subcellularLocation>
        <location evidence="1">Cell membrane</location>
        <topology evidence="1">Peripheral membrane protein</topology>
    </subcellularLocation>
</comment>
<dbReference type="NCBIfam" id="TIGR01727">
    <property type="entry name" value="oligo_HPY"/>
    <property type="match status" value="1"/>
</dbReference>
<dbReference type="SMART" id="SM00382">
    <property type="entry name" value="AAA"/>
    <property type="match status" value="1"/>
</dbReference>
<dbReference type="InterPro" id="IPR017871">
    <property type="entry name" value="ABC_transporter-like_CS"/>
</dbReference>
<dbReference type="GO" id="GO:0005524">
    <property type="term" value="F:ATP binding"/>
    <property type="evidence" value="ECO:0007669"/>
    <property type="project" value="UniProtKB-KW"/>
</dbReference>
<dbReference type="AlphaFoldDB" id="A0A0B5QJ76"/>
<dbReference type="CDD" id="cd03257">
    <property type="entry name" value="ABC_NikE_OppD_transporters"/>
    <property type="match status" value="1"/>
</dbReference>
<dbReference type="EMBL" id="CP010086">
    <property type="protein sequence ID" value="AJH01016.1"/>
    <property type="molecule type" value="Genomic_DNA"/>
</dbReference>
<evidence type="ECO:0000313" key="10">
    <source>
        <dbReference type="Proteomes" id="UP000031866"/>
    </source>
</evidence>
<evidence type="ECO:0000256" key="2">
    <source>
        <dbReference type="ARBA" id="ARBA00005417"/>
    </source>
</evidence>
<dbReference type="InterPro" id="IPR003593">
    <property type="entry name" value="AAA+_ATPase"/>
</dbReference>
<dbReference type="InterPro" id="IPR027417">
    <property type="entry name" value="P-loop_NTPase"/>
</dbReference>
<dbReference type="GO" id="GO:0005886">
    <property type="term" value="C:plasma membrane"/>
    <property type="evidence" value="ECO:0007669"/>
    <property type="project" value="UniProtKB-SubCell"/>
</dbReference>
<name>A0A0B5QJ76_CLOBE</name>
<dbReference type="Gene3D" id="3.40.50.300">
    <property type="entry name" value="P-loop containing nucleotide triphosphate hydrolases"/>
    <property type="match status" value="1"/>
</dbReference>
<dbReference type="InterPro" id="IPR003439">
    <property type="entry name" value="ABC_transporter-like_ATP-bd"/>
</dbReference>
<keyword evidence="6 9" id="KW-0067">ATP-binding</keyword>
<evidence type="ECO:0000313" key="9">
    <source>
        <dbReference type="EMBL" id="AJH01016.1"/>
    </source>
</evidence>
<dbReference type="OrthoDB" id="9806285at2"/>
<evidence type="ECO:0000256" key="7">
    <source>
        <dbReference type="ARBA" id="ARBA00023136"/>
    </source>
</evidence>
<evidence type="ECO:0000256" key="4">
    <source>
        <dbReference type="ARBA" id="ARBA00022475"/>
    </source>
</evidence>
<dbReference type="KEGG" id="cbei:LF65_04479"/>
<dbReference type="GO" id="GO:0016887">
    <property type="term" value="F:ATP hydrolysis activity"/>
    <property type="evidence" value="ECO:0007669"/>
    <property type="project" value="InterPro"/>
</dbReference>
<dbReference type="PROSITE" id="PS00211">
    <property type="entry name" value="ABC_TRANSPORTER_1"/>
    <property type="match status" value="1"/>
</dbReference>
<evidence type="ECO:0000256" key="5">
    <source>
        <dbReference type="ARBA" id="ARBA00022741"/>
    </source>
</evidence>
<dbReference type="STRING" id="1520.LF65_04479"/>
<proteinExistence type="inferred from homology"/>
<accession>A0A0B5QJ76</accession>
<dbReference type="Pfam" id="PF00005">
    <property type="entry name" value="ABC_tran"/>
    <property type="match status" value="1"/>
</dbReference>
<keyword evidence="4" id="KW-1003">Cell membrane</keyword>
<dbReference type="PROSITE" id="PS50893">
    <property type="entry name" value="ABC_TRANSPORTER_2"/>
    <property type="match status" value="1"/>
</dbReference>